<evidence type="ECO:0000313" key="3">
    <source>
        <dbReference type="Proteomes" id="UP001140510"/>
    </source>
</evidence>
<evidence type="ECO:0000313" key="2">
    <source>
        <dbReference type="EMBL" id="KAJ4411418.1"/>
    </source>
</evidence>
<protein>
    <submittedName>
        <fullName evidence="2">Uncharacterized protein</fullName>
    </submittedName>
</protein>
<feature type="compositionally biased region" description="Polar residues" evidence="1">
    <location>
        <begin position="164"/>
        <end position="181"/>
    </location>
</feature>
<name>A0A9W8ZKT1_9PLEO</name>
<accession>A0A9W8ZKT1</accession>
<keyword evidence="3" id="KW-1185">Reference proteome</keyword>
<proteinExistence type="predicted"/>
<organism evidence="2 3">
    <name type="scientific">Didymella pomorum</name>
    <dbReference type="NCBI Taxonomy" id="749634"/>
    <lineage>
        <taxon>Eukaryota</taxon>
        <taxon>Fungi</taxon>
        <taxon>Dikarya</taxon>
        <taxon>Ascomycota</taxon>
        <taxon>Pezizomycotina</taxon>
        <taxon>Dothideomycetes</taxon>
        <taxon>Pleosporomycetidae</taxon>
        <taxon>Pleosporales</taxon>
        <taxon>Pleosporineae</taxon>
        <taxon>Didymellaceae</taxon>
        <taxon>Didymella</taxon>
    </lineage>
</organism>
<dbReference type="EMBL" id="JAPEVA010000005">
    <property type="protein sequence ID" value="KAJ4411418.1"/>
    <property type="molecule type" value="Genomic_DNA"/>
</dbReference>
<feature type="region of interest" description="Disordered" evidence="1">
    <location>
        <begin position="145"/>
        <end position="181"/>
    </location>
</feature>
<comment type="caution">
    <text evidence="2">The sequence shown here is derived from an EMBL/GenBank/DDBJ whole genome shotgun (WGS) entry which is preliminary data.</text>
</comment>
<reference evidence="2" key="1">
    <citation type="submission" date="2022-10" db="EMBL/GenBank/DDBJ databases">
        <title>Tapping the CABI collections for fungal endophytes: first genome assemblies for Collariella, Neodidymelliopsis, Ascochyta clinopodiicola, Didymella pomorum, Didymosphaeria variabile, Neocosmospora piperis and Neocucurbitaria cava.</title>
        <authorList>
            <person name="Hill R."/>
        </authorList>
    </citation>
    <scope>NUCLEOTIDE SEQUENCE</scope>
    <source>
        <strain evidence="2">IMI 355091</strain>
    </source>
</reference>
<dbReference type="AlphaFoldDB" id="A0A9W8ZKT1"/>
<evidence type="ECO:0000256" key="1">
    <source>
        <dbReference type="SAM" id="MobiDB-lite"/>
    </source>
</evidence>
<sequence>MNVVNVKLAVGNLDSVSWCLEYALSLKEVNGKVPSTYLEQVNLAGIQAIQKFWKQGRVVAHRPFDAFLELAAYLNLQDYIRLKLECTKPSDLRKALKATASRGDLSEWLKGRHCLLKLQTSFKSGNADDLVRKLQYHEKPPALRLFSSKPKCPQPQYVRRTPDARSNSAEPETDCQTAMAR</sequence>
<gene>
    <name evidence="2" type="ORF">N0V91_001202</name>
</gene>
<dbReference type="Proteomes" id="UP001140510">
    <property type="component" value="Unassembled WGS sequence"/>
</dbReference>